<feature type="region of interest" description="Disordered" evidence="1">
    <location>
        <begin position="1"/>
        <end position="24"/>
    </location>
</feature>
<feature type="compositionally biased region" description="Basic and acidic residues" evidence="1">
    <location>
        <begin position="50"/>
        <end position="59"/>
    </location>
</feature>
<keyword evidence="4" id="KW-1185">Reference proteome</keyword>
<dbReference type="AlphaFoldDB" id="A0A2U1MIH9"/>
<protein>
    <recommendedName>
        <fullName evidence="2">Tf2-1-like SH3-like domain-containing protein</fullName>
    </recommendedName>
</protein>
<dbReference type="EMBL" id="PKPP01005203">
    <property type="protein sequence ID" value="PWA61026.1"/>
    <property type="molecule type" value="Genomic_DNA"/>
</dbReference>
<sequence length="272" mass="31477">MGEGIRQDAVDQLEQSHQKDGGDKTLSEVLNGINTIITILHDFTTRGEREETELKELRQTRQGWEEDEEDEGLGLAQEPRNQPSFQHQDIHEELKDEPMNQDHEPNISFENLRSSVKESQVATQDEQPSRDYIQLPKLRSRVIKEDIMIEHEEVQGRVKQKLDLNLEEHKDKHHVEKRFHVGDLVKLGLRNKFLVGAYNKLKMKRIGPCKVVGKLNDSSYVFYLSKHLSIYPIFYVVDVLELQQDTLFSPNRNSRTSFFQEGENDAVCVGVG</sequence>
<evidence type="ECO:0000259" key="2">
    <source>
        <dbReference type="Pfam" id="PF24626"/>
    </source>
</evidence>
<dbReference type="InterPro" id="IPR056924">
    <property type="entry name" value="SH3_Tf2-1"/>
</dbReference>
<dbReference type="Proteomes" id="UP000245207">
    <property type="component" value="Unassembled WGS sequence"/>
</dbReference>
<evidence type="ECO:0000313" key="4">
    <source>
        <dbReference type="Proteomes" id="UP000245207"/>
    </source>
</evidence>
<comment type="caution">
    <text evidence="3">The sequence shown here is derived from an EMBL/GenBank/DDBJ whole genome shotgun (WGS) entry which is preliminary data.</text>
</comment>
<feature type="domain" description="Tf2-1-like SH3-like" evidence="2">
    <location>
        <begin position="182"/>
        <end position="238"/>
    </location>
</feature>
<gene>
    <name evidence="3" type="ORF">CTI12_AA376160</name>
</gene>
<accession>A0A2U1MIH9</accession>
<name>A0A2U1MIH9_ARTAN</name>
<proteinExistence type="predicted"/>
<reference evidence="3 4" key="1">
    <citation type="journal article" date="2018" name="Mol. Plant">
        <title>The genome of Artemisia annua provides insight into the evolution of Asteraceae family and artemisinin biosynthesis.</title>
        <authorList>
            <person name="Shen Q."/>
            <person name="Zhang L."/>
            <person name="Liao Z."/>
            <person name="Wang S."/>
            <person name="Yan T."/>
            <person name="Shi P."/>
            <person name="Liu M."/>
            <person name="Fu X."/>
            <person name="Pan Q."/>
            <person name="Wang Y."/>
            <person name="Lv Z."/>
            <person name="Lu X."/>
            <person name="Zhang F."/>
            <person name="Jiang W."/>
            <person name="Ma Y."/>
            <person name="Chen M."/>
            <person name="Hao X."/>
            <person name="Li L."/>
            <person name="Tang Y."/>
            <person name="Lv G."/>
            <person name="Zhou Y."/>
            <person name="Sun X."/>
            <person name="Brodelius P.E."/>
            <person name="Rose J.K.C."/>
            <person name="Tang K."/>
        </authorList>
    </citation>
    <scope>NUCLEOTIDE SEQUENCE [LARGE SCALE GENOMIC DNA]</scope>
    <source>
        <strain evidence="4">cv. Huhao1</strain>
        <tissue evidence="3">Leaf</tissue>
    </source>
</reference>
<organism evidence="3 4">
    <name type="scientific">Artemisia annua</name>
    <name type="common">Sweet wormwood</name>
    <dbReference type="NCBI Taxonomy" id="35608"/>
    <lineage>
        <taxon>Eukaryota</taxon>
        <taxon>Viridiplantae</taxon>
        <taxon>Streptophyta</taxon>
        <taxon>Embryophyta</taxon>
        <taxon>Tracheophyta</taxon>
        <taxon>Spermatophyta</taxon>
        <taxon>Magnoliopsida</taxon>
        <taxon>eudicotyledons</taxon>
        <taxon>Gunneridae</taxon>
        <taxon>Pentapetalae</taxon>
        <taxon>asterids</taxon>
        <taxon>campanulids</taxon>
        <taxon>Asterales</taxon>
        <taxon>Asteraceae</taxon>
        <taxon>Asteroideae</taxon>
        <taxon>Anthemideae</taxon>
        <taxon>Artemisiinae</taxon>
        <taxon>Artemisia</taxon>
    </lineage>
</organism>
<evidence type="ECO:0000256" key="1">
    <source>
        <dbReference type="SAM" id="MobiDB-lite"/>
    </source>
</evidence>
<dbReference type="OrthoDB" id="1721574at2759"/>
<dbReference type="Pfam" id="PF24626">
    <property type="entry name" value="SH3_Tf2-1"/>
    <property type="match status" value="1"/>
</dbReference>
<feature type="region of interest" description="Disordered" evidence="1">
    <location>
        <begin position="50"/>
        <end position="83"/>
    </location>
</feature>
<evidence type="ECO:0000313" key="3">
    <source>
        <dbReference type="EMBL" id="PWA61026.1"/>
    </source>
</evidence>